<proteinExistence type="predicted"/>
<protein>
    <submittedName>
        <fullName evidence="1">2-phosphoglycolate phosphatase</fullName>
    </submittedName>
</protein>
<name>A0ACB8QME6_9AGAM</name>
<sequence>MSVRLDPQNSQQYADLIDKYDTWLFDCDGVLWKGDTLVDGAKEVLDILRKRGKNVLFVTNNATKSRRNYKKKFDVLGIQADVDEVFGSAYASAVYVSTIMKLPQDKKVFVVGMGGLEEELREEGVSFIGGTDPAFNTLTPPSERIVTDPSVAVVLVGLDMSINYYKLSVAMRYLHSNPEVAFLASNADSTYPSDKGLLPGAGAVLAPLRTVLGDARPPTIIGKPNRHMLDAIKAKHNFDSKRTIMVGDRLNTDIEFGQSGGLATLLVLTGIASEDDLTGPNRSSTIPDFVTPSIGDLRSAVQA</sequence>
<reference evidence="1" key="1">
    <citation type="submission" date="2021-02" db="EMBL/GenBank/DDBJ databases">
        <authorList>
            <consortium name="DOE Joint Genome Institute"/>
            <person name="Ahrendt S."/>
            <person name="Looney B.P."/>
            <person name="Miyauchi S."/>
            <person name="Morin E."/>
            <person name="Drula E."/>
            <person name="Courty P.E."/>
            <person name="Chicoki N."/>
            <person name="Fauchery L."/>
            <person name="Kohler A."/>
            <person name="Kuo A."/>
            <person name="Labutti K."/>
            <person name="Pangilinan J."/>
            <person name="Lipzen A."/>
            <person name="Riley R."/>
            <person name="Andreopoulos W."/>
            <person name="He G."/>
            <person name="Johnson J."/>
            <person name="Barry K.W."/>
            <person name="Grigoriev I.V."/>
            <person name="Nagy L."/>
            <person name="Hibbett D."/>
            <person name="Henrissat B."/>
            <person name="Matheny P.B."/>
            <person name="Labbe J."/>
            <person name="Martin F."/>
        </authorList>
    </citation>
    <scope>NUCLEOTIDE SEQUENCE</scope>
    <source>
        <strain evidence="1">EC-137</strain>
    </source>
</reference>
<dbReference type="Proteomes" id="UP000814128">
    <property type="component" value="Unassembled WGS sequence"/>
</dbReference>
<reference evidence="1" key="2">
    <citation type="journal article" date="2022" name="New Phytol.">
        <title>Evolutionary transition to the ectomycorrhizal habit in the genomes of a hyperdiverse lineage of mushroom-forming fungi.</title>
        <authorList>
            <person name="Looney B."/>
            <person name="Miyauchi S."/>
            <person name="Morin E."/>
            <person name="Drula E."/>
            <person name="Courty P.E."/>
            <person name="Kohler A."/>
            <person name="Kuo A."/>
            <person name="LaButti K."/>
            <person name="Pangilinan J."/>
            <person name="Lipzen A."/>
            <person name="Riley R."/>
            <person name="Andreopoulos W."/>
            <person name="He G."/>
            <person name="Johnson J."/>
            <person name="Nolan M."/>
            <person name="Tritt A."/>
            <person name="Barry K.W."/>
            <person name="Grigoriev I.V."/>
            <person name="Nagy L.G."/>
            <person name="Hibbett D."/>
            <person name="Henrissat B."/>
            <person name="Matheny P.B."/>
            <person name="Labbe J."/>
            <person name="Martin F.M."/>
        </authorList>
    </citation>
    <scope>NUCLEOTIDE SEQUENCE</scope>
    <source>
        <strain evidence="1">EC-137</strain>
    </source>
</reference>
<evidence type="ECO:0000313" key="2">
    <source>
        <dbReference type="Proteomes" id="UP000814128"/>
    </source>
</evidence>
<gene>
    <name evidence="1" type="ORF">K488DRAFT_48589</name>
</gene>
<keyword evidence="2" id="KW-1185">Reference proteome</keyword>
<comment type="caution">
    <text evidence="1">The sequence shown here is derived from an EMBL/GenBank/DDBJ whole genome shotgun (WGS) entry which is preliminary data.</text>
</comment>
<organism evidence="1 2">
    <name type="scientific">Vararia minispora EC-137</name>
    <dbReference type="NCBI Taxonomy" id="1314806"/>
    <lineage>
        <taxon>Eukaryota</taxon>
        <taxon>Fungi</taxon>
        <taxon>Dikarya</taxon>
        <taxon>Basidiomycota</taxon>
        <taxon>Agaricomycotina</taxon>
        <taxon>Agaricomycetes</taxon>
        <taxon>Russulales</taxon>
        <taxon>Lachnocladiaceae</taxon>
        <taxon>Vararia</taxon>
    </lineage>
</organism>
<dbReference type="EMBL" id="MU273530">
    <property type="protein sequence ID" value="KAI0033019.1"/>
    <property type="molecule type" value="Genomic_DNA"/>
</dbReference>
<evidence type="ECO:0000313" key="1">
    <source>
        <dbReference type="EMBL" id="KAI0033019.1"/>
    </source>
</evidence>
<accession>A0ACB8QME6</accession>